<feature type="non-terminal residue" evidence="1">
    <location>
        <position position="1"/>
    </location>
</feature>
<evidence type="ECO:0000313" key="2">
    <source>
        <dbReference type="Proteomes" id="UP001233999"/>
    </source>
</evidence>
<dbReference type="AlphaFoldDB" id="A0AAD7ZPQ3"/>
<dbReference type="EMBL" id="JASPKZ010007428">
    <property type="protein sequence ID" value="KAJ9584340.1"/>
    <property type="molecule type" value="Genomic_DNA"/>
</dbReference>
<reference evidence="1" key="1">
    <citation type="journal article" date="2023" name="IScience">
        <title>Live-bearing cockroach genome reveals convergent evolutionary mechanisms linked to viviparity in insects and beyond.</title>
        <authorList>
            <person name="Fouks B."/>
            <person name="Harrison M.C."/>
            <person name="Mikhailova A.A."/>
            <person name="Marchal E."/>
            <person name="English S."/>
            <person name="Carruthers M."/>
            <person name="Jennings E.C."/>
            <person name="Chiamaka E.L."/>
            <person name="Frigard R.A."/>
            <person name="Pippel M."/>
            <person name="Attardo G.M."/>
            <person name="Benoit J.B."/>
            <person name="Bornberg-Bauer E."/>
            <person name="Tobe S.S."/>
        </authorList>
    </citation>
    <scope>NUCLEOTIDE SEQUENCE</scope>
    <source>
        <strain evidence="1">Stay&amp;Tobe</strain>
    </source>
</reference>
<name>A0AAD7ZPQ3_DIPPU</name>
<comment type="caution">
    <text evidence="1">The sequence shown here is derived from an EMBL/GenBank/DDBJ whole genome shotgun (WGS) entry which is preliminary data.</text>
</comment>
<reference evidence="1" key="2">
    <citation type="submission" date="2023-05" db="EMBL/GenBank/DDBJ databases">
        <authorList>
            <person name="Fouks B."/>
        </authorList>
    </citation>
    <scope>NUCLEOTIDE SEQUENCE</scope>
    <source>
        <strain evidence="1">Stay&amp;Tobe</strain>
        <tissue evidence="1">Testes</tissue>
    </source>
</reference>
<organism evidence="1 2">
    <name type="scientific">Diploptera punctata</name>
    <name type="common">Pacific beetle cockroach</name>
    <dbReference type="NCBI Taxonomy" id="6984"/>
    <lineage>
        <taxon>Eukaryota</taxon>
        <taxon>Metazoa</taxon>
        <taxon>Ecdysozoa</taxon>
        <taxon>Arthropoda</taxon>
        <taxon>Hexapoda</taxon>
        <taxon>Insecta</taxon>
        <taxon>Pterygota</taxon>
        <taxon>Neoptera</taxon>
        <taxon>Polyneoptera</taxon>
        <taxon>Dictyoptera</taxon>
        <taxon>Blattodea</taxon>
        <taxon>Blaberoidea</taxon>
        <taxon>Blaberidae</taxon>
        <taxon>Diplopterinae</taxon>
        <taxon>Diploptera</taxon>
    </lineage>
</organism>
<dbReference type="Proteomes" id="UP001233999">
    <property type="component" value="Unassembled WGS sequence"/>
</dbReference>
<evidence type="ECO:0000313" key="1">
    <source>
        <dbReference type="EMBL" id="KAJ9584340.1"/>
    </source>
</evidence>
<accession>A0AAD7ZPQ3</accession>
<feature type="non-terminal residue" evidence="1">
    <location>
        <position position="69"/>
    </location>
</feature>
<sequence>ISEQYGSVYTVFIIPSRRFWHVRGTCPLSSLVLCGINGDSILNSVLLSNTFIFDRGTVVQMTFVHFFIW</sequence>
<protein>
    <submittedName>
        <fullName evidence="1">Uncharacterized protein</fullName>
    </submittedName>
</protein>
<gene>
    <name evidence="1" type="ORF">L9F63_021299</name>
</gene>
<keyword evidence="2" id="KW-1185">Reference proteome</keyword>
<proteinExistence type="predicted"/>